<evidence type="ECO:0000256" key="1">
    <source>
        <dbReference type="SAM" id="Phobius"/>
    </source>
</evidence>
<evidence type="ECO:0000313" key="3">
    <source>
        <dbReference type="Proteomes" id="UP000242447"/>
    </source>
</evidence>
<name>A0A1W6NXQ8_9RHOB</name>
<protein>
    <submittedName>
        <fullName evidence="2">Uncharacterized protein</fullName>
    </submittedName>
</protein>
<feature type="transmembrane region" description="Helical" evidence="1">
    <location>
        <begin position="38"/>
        <end position="62"/>
    </location>
</feature>
<dbReference type="STRING" id="92947.BVG79_00619"/>
<gene>
    <name evidence="2" type="ORF">BVG79_00619</name>
</gene>
<keyword evidence="1" id="KW-0472">Membrane</keyword>
<organism evidence="2 3">
    <name type="scientific">Ketogulonicigenium robustum</name>
    <dbReference type="NCBI Taxonomy" id="92947"/>
    <lineage>
        <taxon>Bacteria</taxon>
        <taxon>Pseudomonadati</taxon>
        <taxon>Pseudomonadota</taxon>
        <taxon>Alphaproteobacteria</taxon>
        <taxon>Rhodobacterales</taxon>
        <taxon>Roseobacteraceae</taxon>
        <taxon>Ketogulonicigenium</taxon>
    </lineage>
</organism>
<accession>A0A1W6NXQ8</accession>
<keyword evidence="3" id="KW-1185">Reference proteome</keyword>
<feature type="transmembrane region" description="Helical" evidence="1">
    <location>
        <begin position="12"/>
        <end position="32"/>
    </location>
</feature>
<keyword evidence="1" id="KW-1133">Transmembrane helix</keyword>
<keyword evidence="1" id="KW-0812">Transmembrane</keyword>
<dbReference type="AlphaFoldDB" id="A0A1W6NXQ8"/>
<dbReference type="KEGG" id="kro:BVG79_00619"/>
<dbReference type="Proteomes" id="UP000242447">
    <property type="component" value="Chromosome"/>
</dbReference>
<reference evidence="2 3" key="1">
    <citation type="submission" date="2017-02" db="EMBL/GenBank/DDBJ databases">
        <title>Ketogulonicigenium robustum SPU B003 Genome sequencing and assembly.</title>
        <authorList>
            <person name="Li Y."/>
            <person name="Liu L."/>
            <person name="Wang C."/>
            <person name="Zhang M."/>
            <person name="Zhang T."/>
            <person name="Zhang Y."/>
        </authorList>
    </citation>
    <scope>NUCLEOTIDE SEQUENCE [LARGE SCALE GENOMIC DNA]</scope>
    <source>
        <strain evidence="2 3">SPU_B003</strain>
    </source>
</reference>
<dbReference type="EMBL" id="CP019937">
    <property type="protein sequence ID" value="ARO13971.1"/>
    <property type="molecule type" value="Genomic_DNA"/>
</dbReference>
<evidence type="ECO:0000313" key="2">
    <source>
        <dbReference type="EMBL" id="ARO13971.1"/>
    </source>
</evidence>
<sequence>MLNGAGLAAARGLLAGLAATFVGALGVVALAVALLPAVVLGVVVLVVAGFLVAGFFGTIAASGATGALRRVRFAGSVVVCSAFAAAKTG</sequence>
<proteinExistence type="predicted"/>